<dbReference type="EMBL" id="MWQY01000009">
    <property type="protein sequence ID" value="ORC35351.1"/>
    <property type="molecule type" value="Genomic_DNA"/>
</dbReference>
<evidence type="ECO:0000313" key="3">
    <source>
        <dbReference type="Proteomes" id="UP000192343"/>
    </source>
</evidence>
<name>A0A1Y1RY16_9SPIO</name>
<dbReference type="Proteomes" id="UP000192343">
    <property type="component" value="Unassembled WGS sequence"/>
</dbReference>
<keyword evidence="1" id="KW-0732">Signal</keyword>
<keyword evidence="3" id="KW-1185">Reference proteome</keyword>
<gene>
    <name evidence="2" type="ORF">B4O97_09255</name>
</gene>
<dbReference type="PROSITE" id="PS51257">
    <property type="entry name" value="PROKAR_LIPOPROTEIN"/>
    <property type="match status" value="1"/>
</dbReference>
<dbReference type="STRING" id="1963862.B4O97_09255"/>
<evidence type="ECO:0000256" key="1">
    <source>
        <dbReference type="SAM" id="SignalP"/>
    </source>
</evidence>
<evidence type="ECO:0008006" key="4">
    <source>
        <dbReference type="Google" id="ProtNLM"/>
    </source>
</evidence>
<reference evidence="2 3" key="1">
    <citation type="submission" date="2017-03" db="EMBL/GenBank/DDBJ databases">
        <title>Draft Genome sequence of Marispirochaeta sp. strain JC444.</title>
        <authorList>
            <person name="Shivani Y."/>
            <person name="Subhash Y."/>
            <person name="Sasikala C."/>
            <person name="Ramana C."/>
        </authorList>
    </citation>
    <scope>NUCLEOTIDE SEQUENCE [LARGE SCALE GENOMIC DNA]</scope>
    <source>
        <strain evidence="2 3">JC444</strain>
    </source>
</reference>
<dbReference type="AlphaFoldDB" id="A0A1Y1RY16"/>
<organism evidence="2 3">
    <name type="scientific">Marispirochaeta aestuarii</name>
    <dbReference type="NCBI Taxonomy" id="1963862"/>
    <lineage>
        <taxon>Bacteria</taxon>
        <taxon>Pseudomonadati</taxon>
        <taxon>Spirochaetota</taxon>
        <taxon>Spirochaetia</taxon>
        <taxon>Spirochaetales</taxon>
        <taxon>Spirochaetaceae</taxon>
        <taxon>Marispirochaeta</taxon>
    </lineage>
</organism>
<accession>A0A1Y1RY16</accession>
<sequence length="242" mass="26150">MKKLIFKAVFLPAALASILSLAGCEYLFYSPAFMPVVSETELRVITPSDYQEFYDGEETAYGTWAYAGPGNPLEVSPPNTTGRDIPALRSLEFDNESWHGVSEFLGMFFDSANAVPLDGGSGSGATMFHGYSSSFTYNSYTASDYDLPFSAPEGINENGRTTSLSGDLAVVEISADGLKDELRGEGTFVFGNGPDNWGLLYMIFHHDSGQATMAYQTDESGSAASSYFPAGSYTYIINVFPD</sequence>
<dbReference type="RefSeq" id="WP_083050275.1">
    <property type="nucleotide sequence ID" value="NZ_MWQY01000009.1"/>
</dbReference>
<evidence type="ECO:0000313" key="2">
    <source>
        <dbReference type="EMBL" id="ORC35351.1"/>
    </source>
</evidence>
<protein>
    <recommendedName>
        <fullName evidence="4">Lipoprotein</fullName>
    </recommendedName>
</protein>
<feature type="signal peptide" evidence="1">
    <location>
        <begin position="1"/>
        <end position="22"/>
    </location>
</feature>
<feature type="chain" id="PRO_5013276842" description="Lipoprotein" evidence="1">
    <location>
        <begin position="23"/>
        <end position="242"/>
    </location>
</feature>
<comment type="caution">
    <text evidence="2">The sequence shown here is derived from an EMBL/GenBank/DDBJ whole genome shotgun (WGS) entry which is preliminary data.</text>
</comment>
<proteinExistence type="predicted"/>